<sequence>MATKLSILVFVASPLDYARYRHTALFFQFDHDAQSQIEHVGNDGSTEGNIRSSVMEVVGSTGFFSFGERVNWKVPASSTNLARIIPVADIPSTTPISALRSTVASTPIEESQSGDSDWNSQNWIGDALSRLVATGYLDRQARDRSLDAMVDAVLEAGDEKVS</sequence>
<gene>
    <name evidence="1" type="ORF">N7492_007557</name>
</gene>
<dbReference type="Proteomes" id="UP001146351">
    <property type="component" value="Unassembled WGS sequence"/>
</dbReference>
<dbReference type="EMBL" id="JAPQKO010000005">
    <property type="protein sequence ID" value="KAJ5162165.1"/>
    <property type="molecule type" value="Genomic_DNA"/>
</dbReference>
<organism evidence="1 2">
    <name type="scientific">Penicillium capsulatum</name>
    <dbReference type="NCBI Taxonomy" id="69766"/>
    <lineage>
        <taxon>Eukaryota</taxon>
        <taxon>Fungi</taxon>
        <taxon>Dikarya</taxon>
        <taxon>Ascomycota</taxon>
        <taxon>Pezizomycotina</taxon>
        <taxon>Eurotiomycetes</taxon>
        <taxon>Eurotiomycetidae</taxon>
        <taxon>Eurotiales</taxon>
        <taxon>Aspergillaceae</taxon>
        <taxon>Penicillium</taxon>
    </lineage>
</organism>
<proteinExistence type="predicted"/>
<reference evidence="1" key="1">
    <citation type="submission" date="2022-11" db="EMBL/GenBank/DDBJ databases">
        <authorList>
            <person name="Petersen C."/>
        </authorList>
    </citation>
    <scope>NUCLEOTIDE SEQUENCE</scope>
    <source>
        <strain evidence="1">IBT 21917</strain>
    </source>
</reference>
<evidence type="ECO:0000313" key="2">
    <source>
        <dbReference type="Proteomes" id="UP001146351"/>
    </source>
</evidence>
<keyword evidence="2" id="KW-1185">Reference proteome</keyword>
<accession>A0A9W9I473</accession>
<reference evidence="1" key="2">
    <citation type="journal article" date="2023" name="IMA Fungus">
        <title>Comparative genomic study of the Penicillium genus elucidates a diverse pangenome and 15 lateral gene transfer events.</title>
        <authorList>
            <person name="Petersen C."/>
            <person name="Sorensen T."/>
            <person name="Nielsen M.R."/>
            <person name="Sondergaard T.E."/>
            <person name="Sorensen J.L."/>
            <person name="Fitzpatrick D.A."/>
            <person name="Frisvad J.C."/>
            <person name="Nielsen K.L."/>
        </authorList>
    </citation>
    <scope>NUCLEOTIDE SEQUENCE</scope>
    <source>
        <strain evidence="1">IBT 21917</strain>
    </source>
</reference>
<dbReference type="InterPro" id="IPR046670">
    <property type="entry name" value="DUF6540"/>
</dbReference>
<name>A0A9W9I473_9EURO</name>
<protein>
    <submittedName>
        <fullName evidence="1">Uncharacterized protein</fullName>
    </submittedName>
</protein>
<comment type="caution">
    <text evidence="1">The sequence shown here is derived from an EMBL/GenBank/DDBJ whole genome shotgun (WGS) entry which is preliminary data.</text>
</comment>
<dbReference type="Pfam" id="PF20174">
    <property type="entry name" value="DUF6540"/>
    <property type="match status" value="1"/>
</dbReference>
<dbReference type="AlphaFoldDB" id="A0A9W9I473"/>
<dbReference type="OrthoDB" id="37659at2759"/>
<evidence type="ECO:0000313" key="1">
    <source>
        <dbReference type="EMBL" id="KAJ5162165.1"/>
    </source>
</evidence>